<evidence type="ECO:0000259" key="1">
    <source>
        <dbReference type="Pfam" id="PF13274"/>
    </source>
</evidence>
<protein>
    <submittedName>
        <fullName evidence="2">DUF4065 domain-containing protein</fullName>
    </submittedName>
</protein>
<dbReference type="InterPro" id="IPR025272">
    <property type="entry name" value="SocA_Panacea"/>
</dbReference>
<proteinExistence type="predicted"/>
<dbReference type="Proteomes" id="UP000305267">
    <property type="component" value="Unassembled WGS sequence"/>
</dbReference>
<dbReference type="AlphaFoldDB" id="A0A5C4L8C5"/>
<dbReference type="Pfam" id="PF13274">
    <property type="entry name" value="SocA_Panacea"/>
    <property type="match status" value="1"/>
</dbReference>
<dbReference type="OrthoDB" id="9813053at2"/>
<sequence>MSHDSFRGLQYANAMTPWFNIRKAAQVAAYFAIAEGGSINVLKLTKLIYLADRGAMERHGSPILNDHLVSMNHGPVDSMTLDCINGVESENPAWSSFIGGRAGYQVGAAAGVSPDNLDELSRAEVDILRTTWGQFGHMDKYEIRDYTHAHCPEWEDPNGSSSTIPYDRVFKYLQKKDPTRLRDRVQEEKEIDEFFASL</sequence>
<evidence type="ECO:0000313" key="2">
    <source>
        <dbReference type="EMBL" id="TNC06544.1"/>
    </source>
</evidence>
<reference evidence="2 3" key="1">
    <citation type="submission" date="2019-06" db="EMBL/GenBank/DDBJ databases">
        <title>Genome of Methylobacterium sp. 17Sr1-39.</title>
        <authorList>
            <person name="Seo T."/>
        </authorList>
    </citation>
    <scope>NUCLEOTIDE SEQUENCE [LARGE SCALE GENOMIC DNA]</scope>
    <source>
        <strain evidence="2 3">17Sr1-39</strain>
    </source>
</reference>
<organism evidence="2 3">
    <name type="scientific">Methylobacterium terricola</name>
    <dbReference type="NCBI Taxonomy" id="2583531"/>
    <lineage>
        <taxon>Bacteria</taxon>
        <taxon>Pseudomonadati</taxon>
        <taxon>Pseudomonadota</taxon>
        <taxon>Alphaproteobacteria</taxon>
        <taxon>Hyphomicrobiales</taxon>
        <taxon>Methylobacteriaceae</taxon>
        <taxon>Methylobacterium</taxon>
    </lineage>
</organism>
<evidence type="ECO:0000313" key="3">
    <source>
        <dbReference type="Proteomes" id="UP000305267"/>
    </source>
</evidence>
<keyword evidence="3" id="KW-1185">Reference proteome</keyword>
<dbReference type="EMBL" id="VDDA01000048">
    <property type="protein sequence ID" value="TNC06544.1"/>
    <property type="molecule type" value="Genomic_DNA"/>
</dbReference>
<gene>
    <name evidence="2" type="ORF">FF100_34415</name>
</gene>
<feature type="domain" description="Antitoxin SocA-like Panacea" evidence="1">
    <location>
        <begin position="44"/>
        <end position="155"/>
    </location>
</feature>
<comment type="caution">
    <text evidence="2">The sequence shown here is derived from an EMBL/GenBank/DDBJ whole genome shotgun (WGS) entry which is preliminary data.</text>
</comment>
<name>A0A5C4L8C5_9HYPH</name>
<accession>A0A5C4L8C5</accession>